<keyword evidence="1" id="KW-0472">Membrane</keyword>
<dbReference type="PANTHER" id="PTHR12277:SF81">
    <property type="entry name" value="PROTEIN ABHD13"/>
    <property type="match status" value="1"/>
</dbReference>
<dbReference type="PANTHER" id="PTHR12277">
    <property type="entry name" value="ALPHA/BETA HYDROLASE DOMAIN-CONTAINING PROTEIN"/>
    <property type="match status" value="1"/>
</dbReference>
<evidence type="ECO:0000256" key="1">
    <source>
        <dbReference type="SAM" id="Phobius"/>
    </source>
</evidence>
<reference evidence="4" key="3">
    <citation type="submission" date="2014-05" db="EMBL/GenBank/DDBJ databases">
        <authorList>
            <person name="Aslett M.A."/>
            <person name="De Silva N."/>
        </authorList>
    </citation>
    <scope>NUCLEOTIDE SEQUENCE</scope>
    <source>
        <strain evidence="4">17X</strain>
    </source>
</reference>
<dbReference type="Gene3D" id="3.40.50.1820">
    <property type="entry name" value="alpha/beta hydrolase"/>
    <property type="match status" value="1"/>
</dbReference>
<evidence type="ECO:0000313" key="6">
    <source>
        <dbReference type="Proteomes" id="UP000072904"/>
    </source>
</evidence>
<dbReference type="VEuPathDB" id="PlasmoDB:PY06542"/>
<protein>
    <submittedName>
        <fullName evidence="4">BEM46-like protein</fullName>
    </submittedName>
</protein>
<reference evidence="3" key="2">
    <citation type="submission" date="2014-05" db="EMBL/GenBank/DDBJ databases">
        <authorList>
            <person name="Aslett A.Martin."/>
            <person name="De Silva Nishadi"/>
        </authorList>
    </citation>
    <scope>NUCLEOTIDE SEQUENCE</scope>
    <source>
        <strain evidence="3">YM</strain>
    </source>
</reference>
<dbReference type="GeneID" id="3792544"/>
<dbReference type="VEuPathDB" id="PlasmoDB:PY17X_0712400"/>
<dbReference type="OrthoDB" id="10249433at2759"/>
<dbReference type="InterPro" id="IPR029058">
    <property type="entry name" value="AB_hydrolase_fold"/>
</dbReference>
<keyword evidence="1" id="KW-0812">Transmembrane</keyword>
<evidence type="ECO:0000313" key="4">
    <source>
        <dbReference type="EMBL" id="VTZ76426.1"/>
    </source>
</evidence>
<evidence type="ECO:0000313" key="5">
    <source>
        <dbReference type="Proteomes" id="UP000072874"/>
    </source>
</evidence>
<dbReference type="VEuPathDB" id="PlasmoDB:PYYM_0712300"/>
<dbReference type="SUPFAM" id="SSF53474">
    <property type="entry name" value="alpha/beta-Hydrolases"/>
    <property type="match status" value="1"/>
</dbReference>
<dbReference type="Pfam" id="PF12146">
    <property type="entry name" value="Hydrolase_4"/>
    <property type="match status" value="1"/>
</dbReference>
<organism evidence="3 6">
    <name type="scientific">Plasmodium yoelii</name>
    <dbReference type="NCBI Taxonomy" id="5861"/>
    <lineage>
        <taxon>Eukaryota</taxon>
        <taxon>Sar</taxon>
        <taxon>Alveolata</taxon>
        <taxon>Apicomplexa</taxon>
        <taxon>Aconoidasida</taxon>
        <taxon>Haemosporida</taxon>
        <taxon>Plasmodiidae</taxon>
        <taxon>Plasmodium</taxon>
        <taxon>Plasmodium (Vinckeia)</taxon>
    </lineage>
</organism>
<evidence type="ECO:0000259" key="2">
    <source>
        <dbReference type="Pfam" id="PF12146"/>
    </source>
</evidence>
<feature type="domain" description="Serine aminopeptidase S33" evidence="2">
    <location>
        <begin position="79"/>
        <end position="190"/>
    </location>
</feature>
<dbReference type="AlphaFoldDB" id="A0A077Y308"/>
<dbReference type="KEGG" id="pyo:PY17X_0712400"/>
<dbReference type="InterPro" id="IPR022742">
    <property type="entry name" value="Hydrolase_4"/>
</dbReference>
<sequence length="287" mass="32765">MVLKKVIISIIIAIIASLVFINTYIYFAQDGLIFVKKDIDPIYNKPLGDNYEEIMITTEDGHKNKCWFIKTQDYENKPVILYFLGNGSYVEKNVEIFNLMVGRVDVSIFSCSHRGTGDNTLSPSEASFYSDAQTYLNYLKMKNMKNIFLFGTSMGCAVAIETALNNSNSVAGLIVQNPFLSMKKMAKLAKPFLFFIILSYDLLIRTKMDNEEKIKKNRVPVLFNISEKDKIVPPDHGKKLYEICPSQKFIYTAKDGEHNNILVNDDGSYHRSMKIFIETVNSTYSKK</sequence>
<reference evidence="4" key="4">
    <citation type="submission" date="2019-05" db="EMBL/GenBank/DDBJ databases">
        <authorList>
            <consortium name="Pathogen Informatics"/>
        </authorList>
    </citation>
    <scope>NUCLEOTIDE SEQUENCE</scope>
    <source>
        <strain evidence="4">17X</strain>
    </source>
</reference>
<keyword evidence="1" id="KW-1133">Transmembrane helix</keyword>
<accession>A0A077Y308</accession>
<name>A0A077Y308_PLAYE</name>
<dbReference type="OMA" id="QYWTSED"/>
<dbReference type="Proteomes" id="UP000072874">
    <property type="component" value="Chromosome 7"/>
</dbReference>
<feature type="transmembrane region" description="Helical" evidence="1">
    <location>
        <begin position="6"/>
        <end position="27"/>
    </location>
</feature>
<proteinExistence type="predicted"/>
<dbReference type="Proteomes" id="UP000072904">
    <property type="component" value="Chromosome 7"/>
</dbReference>
<dbReference type="RefSeq" id="XP_022811796.1">
    <property type="nucleotide sequence ID" value="XM_022955528.1"/>
</dbReference>
<gene>
    <name evidence="4" type="ORF">PY17X_0712400</name>
    <name evidence="3" type="ORF">PYYM_0712300</name>
</gene>
<reference evidence="5 6" key="1">
    <citation type="journal article" date="2014" name="BMC Biol.">
        <title>A comprehensive evaluation of rodent malaria parasite genomes and gene expression.</title>
        <authorList>
            <person name="Otto T.D."/>
            <person name="Bohme U."/>
            <person name="Jackson A.P."/>
            <person name="Hunt M."/>
            <person name="Franke-Fayard B."/>
            <person name="Hoeijmakers W.A."/>
            <person name="Religa A.A."/>
            <person name="Robertson L."/>
            <person name="Sanders M."/>
            <person name="Ogun S.A."/>
            <person name="Cunningham D."/>
            <person name="Erhart A."/>
            <person name="Billker O."/>
            <person name="Khan S.M."/>
            <person name="Stunnenberg H.G."/>
            <person name="Langhorne J."/>
            <person name="Holder A.A."/>
            <person name="Waters A.P."/>
            <person name="Newbold C.I."/>
            <person name="Pain A."/>
            <person name="Berriman M."/>
            <person name="Janse C.J."/>
        </authorList>
    </citation>
    <scope>NUCLEOTIDE SEQUENCE [LARGE SCALE GENOMIC DNA]</scope>
    <source>
        <strain evidence="4 5">17X</strain>
        <strain evidence="3 6">YM</strain>
    </source>
</reference>
<dbReference type="VEuPathDB" id="PlasmoDB:Py17XNL_000704212"/>
<dbReference type="EMBL" id="LM993661">
    <property type="protein sequence ID" value="VTZ76426.1"/>
    <property type="molecule type" value="Genomic_DNA"/>
</dbReference>
<dbReference type="EMBL" id="LK934635">
    <property type="protein sequence ID" value="CDU17244.1"/>
    <property type="molecule type" value="Genomic_DNA"/>
</dbReference>
<evidence type="ECO:0000313" key="3">
    <source>
        <dbReference type="EMBL" id="CDU17244.1"/>
    </source>
</evidence>